<protein>
    <submittedName>
        <fullName evidence="1">Uncharacterized protein</fullName>
    </submittedName>
</protein>
<keyword evidence="2" id="KW-1185">Reference proteome</keyword>
<evidence type="ECO:0000313" key="1">
    <source>
        <dbReference type="EMBL" id="KAK3857860.1"/>
    </source>
</evidence>
<reference evidence="1" key="1">
    <citation type="submission" date="2023-10" db="EMBL/GenBank/DDBJ databases">
        <title>Genome assemblies of two species of porcelain crab, Petrolisthes cinctipes and Petrolisthes manimaculis (Anomura: Porcellanidae).</title>
        <authorList>
            <person name="Angst P."/>
        </authorList>
    </citation>
    <scope>NUCLEOTIDE SEQUENCE</scope>
    <source>
        <strain evidence="1">PB745_01</strain>
        <tissue evidence="1">Gill</tissue>
    </source>
</reference>
<dbReference type="AlphaFoldDB" id="A0AAE1BZX7"/>
<dbReference type="Proteomes" id="UP001286313">
    <property type="component" value="Unassembled WGS sequence"/>
</dbReference>
<proteinExistence type="predicted"/>
<dbReference type="EMBL" id="JAWQEG010005482">
    <property type="protein sequence ID" value="KAK3857860.1"/>
    <property type="molecule type" value="Genomic_DNA"/>
</dbReference>
<sequence length="85" mass="9179">MAPDERGATNREENWISWLEWLLPGTSYLAGCDSLLVTSGVRSQSEARKGNDSAQLILAATSRGARAALLNTQTLYTMVQGASCF</sequence>
<accession>A0AAE1BZX7</accession>
<organism evidence="1 2">
    <name type="scientific">Petrolisthes cinctipes</name>
    <name type="common">Flat porcelain crab</name>
    <dbReference type="NCBI Taxonomy" id="88211"/>
    <lineage>
        <taxon>Eukaryota</taxon>
        <taxon>Metazoa</taxon>
        <taxon>Ecdysozoa</taxon>
        <taxon>Arthropoda</taxon>
        <taxon>Crustacea</taxon>
        <taxon>Multicrustacea</taxon>
        <taxon>Malacostraca</taxon>
        <taxon>Eumalacostraca</taxon>
        <taxon>Eucarida</taxon>
        <taxon>Decapoda</taxon>
        <taxon>Pleocyemata</taxon>
        <taxon>Anomura</taxon>
        <taxon>Galatheoidea</taxon>
        <taxon>Porcellanidae</taxon>
        <taxon>Petrolisthes</taxon>
    </lineage>
</organism>
<comment type="caution">
    <text evidence="1">The sequence shown here is derived from an EMBL/GenBank/DDBJ whole genome shotgun (WGS) entry which is preliminary data.</text>
</comment>
<gene>
    <name evidence="1" type="ORF">Pcinc_035907</name>
</gene>
<name>A0AAE1BZX7_PETCI</name>
<evidence type="ECO:0000313" key="2">
    <source>
        <dbReference type="Proteomes" id="UP001286313"/>
    </source>
</evidence>